<keyword evidence="4" id="KW-0812">Transmembrane</keyword>
<keyword evidence="3" id="KW-1003">Cell membrane</keyword>
<proteinExistence type="inferred from homology"/>
<dbReference type="InterPro" id="IPR002758">
    <property type="entry name" value="Cation_antiport_E"/>
</dbReference>
<evidence type="ECO:0000256" key="4">
    <source>
        <dbReference type="ARBA" id="ARBA00022692"/>
    </source>
</evidence>
<dbReference type="EMBL" id="SMBX01000007">
    <property type="protein sequence ID" value="TCU96103.1"/>
    <property type="molecule type" value="Genomic_DNA"/>
</dbReference>
<comment type="similarity">
    <text evidence="2">Belongs to the CPA3 antiporters (TC 2.A.63) subunit E family.</text>
</comment>
<keyword evidence="5" id="KW-1133">Transmembrane helix</keyword>
<evidence type="ECO:0000256" key="5">
    <source>
        <dbReference type="ARBA" id="ARBA00022989"/>
    </source>
</evidence>
<dbReference type="PANTHER" id="PTHR34584">
    <property type="entry name" value="NA(+)/H(+) ANTIPORTER SUBUNIT E1"/>
    <property type="match status" value="1"/>
</dbReference>
<evidence type="ECO:0000256" key="3">
    <source>
        <dbReference type="ARBA" id="ARBA00022475"/>
    </source>
</evidence>
<evidence type="ECO:0000256" key="6">
    <source>
        <dbReference type="ARBA" id="ARBA00023136"/>
    </source>
</evidence>
<dbReference type="Pfam" id="PF01899">
    <property type="entry name" value="MNHE"/>
    <property type="match status" value="1"/>
</dbReference>
<dbReference type="PANTHER" id="PTHR34584:SF1">
    <property type="entry name" value="NA(+)_H(+) ANTIPORTER SUBUNIT E1"/>
    <property type="match status" value="1"/>
</dbReference>
<evidence type="ECO:0000313" key="8">
    <source>
        <dbReference type="Proteomes" id="UP000294692"/>
    </source>
</evidence>
<evidence type="ECO:0000313" key="7">
    <source>
        <dbReference type="EMBL" id="TCU96103.1"/>
    </source>
</evidence>
<organism evidence="7 8">
    <name type="scientific">Paracandidimonas soli</name>
    <dbReference type="NCBI Taxonomy" id="1917182"/>
    <lineage>
        <taxon>Bacteria</taxon>
        <taxon>Pseudomonadati</taxon>
        <taxon>Pseudomonadota</taxon>
        <taxon>Betaproteobacteria</taxon>
        <taxon>Burkholderiales</taxon>
        <taxon>Alcaligenaceae</taxon>
        <taxon>Paracandidimonas</taxon>
    </lineage>
</organism>
<keyword evidence="8" id="KW-1185">Reference proteome</keyword>
<evidence type="ECO:0000256" key="2">
    <source>
        <dbReference type="ARBA" id="ARBA00006228"/>
    </source>
</evidence>
<gene>
    <name evidence="7" type="ORF">EV686_107161</name>
</gene>
<dbReference type="GO" id="GO:0008324">
    <property type="term" value="F:monoatomic cation transmembrane transporter activity"/>
    <property type="evidence" value="ECO:0007669"/>
    <property type="project" value="InterPro"/>
</dbReference>
<reference evidence="7 8" key="1">
    <citation type="submission" date="2019-03" db="EMBL/GenBank/DDBJ databases">
        <title>Genomic Encyclopedia of Type Strains, Phase IV (KMG-IV): sequencing the most valuable type-strain genomes for metagenomic binning, comparative biology and taxonomic classification.</title>
        <authorList>
            <person name="Goeker M."/>
        </authorList>
    </citation>
    <scope>NUCLEOTIDE SEQUENCE [LARGE SCALE GENOMIC DNA]</scope>
    <source>
        <strain evidence="7 8">DSM 100048</strain>
    </source>
</reference>
<dbReference type="GO" id="GO:0005886">
    <property type="term" value="C:plasma membrane"/>
    <property type="evidence" value="ECO:0007669"/>
    <property type="project" value="UniProtKB-SubCell"/>
</dbReference>
<evidence type="ECO:0000256" key="1">
    <source>
        <dbReference type="ARBA" id="ARBA00004651"/>
    </source>
</evidence>
<comment type="subcellular location">
    <subcellularLocation>
        <location evidence="1">Cell membrane</location>
        <topology evidence="1">Multi-pass membrane protein</topology>
    </subcellularLocation>
</comment>
<name>A0A4R3UZ00_9BURK</name>
<accession>A0A4R3UZ00</accession>
<dbReference type="AlphaFoldDB" id="A0A4R3UZ00"/>
<dbReference type="RefSeq" id="WP_165972622.1">
    <property type="nucleotide sequence ID" value="NZ_JBHRVM010000001.1"/>
</dbReference>
<keyword evidence="6" id="KW-0472">Membrane</keyword>
<dbReference type="Proteomes" id="UP000294692">
    <property type="component" value="Unassembled WGS sequence"/>
</dbReference>
<sequence length="109" mass="12224">MHTIDWIARWTTLILLFAKELAKSVHDVVLNVINPKRVSQSAIVEIPLDVKSDLGIALLANMVTLTPGTTTLHVSKDKTRLYAHVMNYSDSVVTDIKQGFESRILKVLR</sequence>
<comment type="caution">
    <text evidence="7">The sequence shown here is derived from an EMBL/GenBank/DDBJ whole genome shotgun (WGS) entry which is preliminary data.</text>
</comment>
<protein>
    <submittedName>
        <fullName evidence="7">Multicomponent Na+:H+ antiporter subunit E</fullName>
    </submittedName>
</protein>